<dbReference type="Proteomes" id="UP000196386">
    <property type="component" value="Unassembled WGS sequence"/>
</dbReference>
<dbReference type="PROSITE" id="PS51186">
    <property type="entry name" value="GNAT"/>
    <property type="match status" value="1"/>
</dbReference>
<evidence type="ECO:0000259" key="1">
    <source>
        <dbReference type="PROSITE" id="PS51186"/>
    </source>
</evidence>
<dbReference type="EMBL" id="NFKP01000026">
    <property type="protein sequence ID" value="OUP67787.1"/>
    <property type="molecule type" value="Genomic_DNA"/>
</dbReference>
<dbReference type="SUPFAM" id="SSF55729">
    <property type="entry name" value="Acyl-CoA N-acyltransferases (Nat)"/>
    <property type="match status" value="1"/>
</dbReference>
<gene>
    <name evidence="2" type="ORF">B5F11_16435</name>
</gene>
<keyword evidence="2" id="KW-0808">Transferase</keyword>
<dbReference type="InterPro" id="IPR000182">
    <property type="entry name" value="GNAT_dom"/>
</dbReference>
<accession>A0A1Y4MTT3</accession>
<dbReference type="GO" id="GO:0016747">
    <property type="term" value="F:acyltransferase activity, transferring groups other than amino-acyl groups"/>
    <property type="evidence" value="ECO:0007669"/>
    <property type="project" value="InterPro"/>
</dbReference>
<name>A0A1Y4MTT3_9FIRM</name>
<dbReference type="Pfam" id="PF00583">
    <property type="entry name" value="Acetyltransf_1"/>
    <property type="match status" value="1"/>
</dbReference>
<organism evidence="2 3">
    <name type="scientific">Anaerotruncus colihominis</name>
    <dbReference type="NCBI Taxonomy" id="169435"/>
    <lineage>
        <taxon>Bacteria</taxon>
        <taxon>Bacillati</taxon>
        <taxon>Bacillota</taxon>
        <taxon>Clostridia</taxon>
        <taxon>Eubacteriales</taxon>
        <taxon>Oscillospiraceae</taxon>
        <taxon>Anaerotruncus</taxon>
    </lineage>
</organism>
<protein>
    <submittedName>
        <fullName evidence="2">GNAT family N-acetyltransferase</fullName>
    </submittedName>
</protein>
<dbReference type="InterPro" id="IPR016181">
    <property type="entry name" value="Acyl_CoA_acyltransferase"/>
</dbReference>
<proteinExistence type="predicted"/>
<feature type="domain" description="N-acetyltransferase" evidence="1">
    <location>
        <begin position="33"/>
        <end position="199"/>
    </location>
</feature>
<evidence type="ECO:0000313" key="3">
    <source>
        <dbReference type="Proteomes" id="UP000196386"/>
    </source>
</evidence>
<reference evidence="3" key="1">
    <citation type="submission" date="2017-04" db="EMBL/GenBank/DDBJ databases">
        <title>Function of individual gut microbiota members based on whole genome sequencing of pure cultures obtained from chicken caecum.</title>
        <authorList>
            <person name="Medvecky M."/>
            <person name="Cejkova D."/>
            <person name="Polansky O."/>
            <person name="Karasova D."/>
            <person name="Kubasova T."/>
            <person name="Cizek A."/>
            <person name="Rychlik I."/>
        </authorList>
    </citation>
    <scope>NUCLEOTIDE SEQUENCE [LARGE SCALE GENOMIC DNA]</scope>
    <source>
        <strain evidence="3">An175</strain>
    </source>
</reference>
<evidence type="ECO:0000313" key="2">
    <source>
        <dbReference type="EMBL" id="OUP67787.1"/>
    </source>
</evidence>
<sequence length="199" mass="23133">MTQLECSLIFHLHFFSDILRRKNKFLRRDAAMQPLELARMDELNRCYEIIEAGKRFQREQGFVQWTDDYPNVDTIRDDIERKNGYVVKFGDKIAAYMYIDFEGEPAYDHIRGGWHTIKPYAVVHRMAFDASFRGTGLTKCVFLLIEDLCRSRGVKSIRVDTDFSNGRMQHILEKNGFLKCGTIVFQGEGRLAYDKAVAG</sequence>
<comment type="caution">
    <text evidence="2">The sequence shown here is derived from an EMBL/GenBank/DDBJ whole genome shotgun (WGS) entry which is preliminary data.</text>
</comment>
<dbReference type="Gene3D" id="3.40.630.30">
    <property type="match status" value="1"/>
</dbReference>
<dbReference type="AlphaFoldDB" id="A0A1Y4MTT3"/>